<dbReference type="PANTHER" id="PTHR23226:SF416">
    <property type="entry name" value="FI01424P"/>
    <property type="match status" value="1"/>
</dbReference>
<dbReference type="PANTHER" id="PTHR23226">
    <property type="entry name" value="ZINC FINGER AND SCAN DOMAIN-CONTAINING"/>
    <property type="match status" value="1"/>
</dbReference>
<dbReference type="GO" id="GO:0000981">
    <property type="term" value="F:DNA-binding transcription factor activity, RNA polymerase II-specific"/>
    <property type="evidence" value="ECO:0007669"/>
    <property type="project" value="TreeGrafter"/>
</dbReference>
<gene>
    <name evidence="9" type="ORF">DV515_00018409</name>
</gene>
<keyword evidence="10" id="KW-1185">Reference proteome</keyword>
<evidence type="ECO:0000256" key="1">
    <source>
        <dbReference type="ARBA" id="ARBA00004123"/>
    </source>
</evidence>
<comment type="subcellular location">
    <subcellularLocation>
        <location evidence="1">Nucleus</location>
    </subcellularLocation>
</comment>
<dbReference type="GO" id="GO:0005634">
    <property type="term" value="C:nucleus"/>
    <property type="evidence" value="ECO:0007669"/>
    <property type="project" value="UniProtKB-SubCell"/>
</dbReference>
<dbReference type="InterPro" id="IPR036236">
    <property type="entry name" value="Znf_C2H2_sf"/>
</dbReference>
<sequence length="73" mass="8692">MRERHVNMHLDLRPFTCAQCHKRFKMKHHLTKHMKTRTGLRPYTCSTCECTFMWRDSFVRHRGTCAGTPGTPE</sequence>
<keyword evidence="6" id="KW-0539">Nucleus</keyword>
<evidence type="ECO:0000313" key="9">
    <source>
        <dbReference type="EMBL" id="RLV63302.1"/>
    </source>
</evidence>
<dbReference type="EMBL" id="QUSF01003225">
    <property type="protein sequence ID" value="RLV63302.1"/>
    <property type="molecule type" value="Genomic_DNA"/>
</dbReference>
<feature type="domain" description="C2H2-type" evidence="8">
    <location>
        <begin position="15"/>
        <end position="42"/>
    </location>
</feature>
<evidence type="ECO:0000256" key="4">
    <source>
        <dbReference type="ARBA" id="ARBA00022771"/>
    </source>
</evidence>
<evidence type="ECO:0000259" key="8">
    <source>
        <dbReference type="PROSITE" id="PS50157"/>
    </source>
</evidence>
<comment type="caution">
    <text evidence="9">The sequence shown here is derived from an EMBL/GenBank/DDBJ whole genome shotgun (WGS) entry which is preliminary data.</text>
</comment>
<dbReference type="AlphaFoldDB" id="A0A3L8Q8D0"/>
<evidence type="ECO:0000256" key="3">
    <source>
        <dbReference type="ARBA" id="ARBA00022737"/>
    </source>
</evidence>
<keyword evidence="5" id="KW-0862">Zinc</keyword>
<protein>
    <recommendedName>
        <fullName evidence="8">C2H2-type domain-containing protein</fullName>
    </recommendedName>
</protein>
<evidence type="ECO:0000256" key="6">
    <source>
        <dbReference type="ARBA" id="ARBA00023242"/>
    </source>
</evidence>
<dbReference type="InterPro" id="IPR013087">
    <property type="entry name" value="Znf_C2H2_type"/>
</dbReference>
<organism evidence="9 10">
    <name type="scientific">Chloebia gouldiae</name>
    <name type="common">Gouldian finch</name>
    <name type="synonym">Erythrura gouldiae</name>
    <dbReference type="NCBI Taxonomy" id="44316"/>
    <lineage>
        <taxon>Eukaryota</taxon>
        <taxon>Metazoa</taxon>
        <taxon>Chordata</taxon>
        <taxon>Craniata</taxon>
        <taxon>Vertebrata</taxon>
        <taxon>Euteleostomi</taxon>
        <taxon>Archelosauria</taxon>
        <taxon>Archosauria</taxon>
        <taxon>Dinosauria</taxon>
        <taxon>Saurischia</taxon>
        <taxon>Theropoda</taxon>
        <taxon>Coelurosauria</taxon>
        <taxon>Aves</taxon>
        <taxon>Neognathae</taxon>
        <taxon>Neoaves</taxon>
        <taxon>Telluraves</taxon>
        <taxon>Australaves</taxon>
        <taxon>Passeriformes</taxon>
        <taxon>Passeroidea</taxon>
        <taxon>Passeridae</taxon>
        <taxon>Chloebia</taxon>
    </lineage>
</organism>
<keyword evidence="2" id="KW-0479">Metal-binding</keyword>
<dbReference type="Gene3D" id="3.30.160.60">
    <property type="entry name" value="Classic Zinc Finger"/>
    <property type="match status" value="1"/>
</dbReference>
<accession>A0A3L8Q8D0</accession>
<reference evidence="9 10" key="1">
    <citation type="journal article" date="2018" name="Proc. R. Soc. B">
        <title>A non-coding region near Follistatin controls head colour polymorphism in the Gouldian finch.</title>
        <authorList>
            <person name="Toomey M.B."/>
            <person name="Marques C.I."/>
            <person name="Andrade P."/>
            <person name="Araujo P.M."/>
            <person name="Sabatino S."/>
            <person name="Gazda M.A."/>
            <person name="Afonso S."/>
            <person name="Lopes R.J."/>
            <person name="Corbo J.C."/>
            <person name="Carneiro M."/>
        </authorList>
    </citation>
    <scope>NUCLEOTIDE SEQUENCE [LARGE SCALE GENOMIC DNA]</scope>
    <source>
        <strain evidence="9">Red01</strain>
        <tissue evidence="9">Muscle</tissue>
    </source>
</reference>
<evidence type="ECO:0000256" key="5">
    <source>
        <dbReference type="ARBA" id="ARBA00022833"/>
    </source>
</evidence>
<name>A0A3L8Q8D0_CHLGU</name>
<evidence type="ECO:0000256" key="7">
    <source>
        <dbReference type="PROSITE-ProRule" id="PRU00042"/>
    </source>
</evidence>
<dbReference type="GO" id="GO:0000978">
    <property type="term" value="F:RNA polymerase II cis-regulatory region sequence-specific DNA binding"/>
    <property type="evidence" value="ECO:0007669"/>
    <property type="project" value="TreeGrafter"/>
</dbReference>
<evidence type="ECO:0000313" key="10">
    <source>
        <dbReference type="Proteomes" id="UP000276834"/>
    </source>
</evidence>
<dbReference type="Proteomes" id="UP000276834">
    <property type="component" value="Unassembled WGS sequence"/>
</dbReference>
<dbReference type="PROSITE" id="PS50157">
    <property type="entry name" value="ZINC_FINGER_C2H2_2"/>
    <property type="match status" value="1"/>
</dbReference>
<keyword evidence="3" id="KW-0677">Repeat</keyword>
<dbReference type="SUPFAM" id="SSF57667">
    <property type="entry name" value="beta-beta-alpha zinc fingers"/>
    <property type="match status" value="1"/>
</dbReference>
<proteinExistence type="predicted"/>
<keyword evidence="4 7" id="KW-0863">Zinc-finger</keyword>
<dbReference type="GO" id="GO:0008270">
    <property type="term" value="F:zinc ion binding"/>
    <property type="evidence" value="ECO:0007669"/>
    <property type="project" value="UniProtKB-KW"/>
</dbReference>
<dbReference type="OrthoDB" id="10004641at2759"/>
<dbReference type="FunFam" id="3.30.160.60:FF:000145">
    <property type="entry name" value="Zinc finger protein 574"/>
    <property type="match status" value="1"/>
</dbReference>
<evidence type="ECO:0000256" key="2">
    <source>
        <dbReference type="ARBA" id="ARBA00022723"/>
    </source>
</evidence>